<name>A0ABV8BJU0_9PSEU</name>
<gene>
    <name evidence="1" type="ORF">ACFOWZ_03215</name>
</gene>
<proteinExistence type="predicted"/>
<accession>A0ABV8BJU0</accession>
<dbReference type="RefSeq" id="WP_382368357.1">
    <property type="nucleotide sequence ID" value="NZ_JBHRZI010000005.1"/>
</dbReference>
<dbReference type="EMBL" id="JBHRZI010000005">
    <property type="protein sequence ID" value="MFC3890468.1"/>
    <property type="molecule type" value="Genomic_DNA"/>
</dbReference>
<dbReference type="Proteomes" id="UP001595690">
    <property type="component" value="Unassembled WGS sequence"/>
</dbReference>
<comment type="caution">
    <text evidence="1">The sequence shown here is derived from an EMBL/GenBank/DDBJ whole genome shotgun (WGS) entry which is preliminary data.</text>
</comment>
<organism evidence="1 2">
    <name type="scientific">Lentzea rhizosphaerae</name>
    <dbReference type="NCBI Taxonomy" id="2041025"/>
    <lineage>
        <taxon>Bacteria</taxon>
        <taxon>Bacillati</taxon>
        <taxon>Actinomycetota</taxon>
        <taxon>Actinomycetes</taxon>
        <taxon>Pseudonocardiales</taxon>
        <taxon>Pseudonocardiaceae</taxon>
        <taxon>Lentzea</taxon>
    </lineage>
</organism>
<sequence length="47" mass="4695">MRSTAVVTAAVRVSTPSFAKIADIGVGGAPSGDLDEKYATTGLATLK</sequence>
<protein>
    <submittedName>
        <fullName evidence="1">Uncharacterized protein</fullName>
    </submittedName>
</protein>
<evidence type="ECO:0000313" key="1">
    <source>
        <dbReference type="EMBL" id="MFC3890468.1"/>
    </source>
</evidence>
<evidence type="ECO:0000313" key="2">
    <source>
        <dbReference type="Proteomes" id="UP001595690"/>
    </source>
</evidence>
<reference evidence="2" key="1">
    <citation type="journal article" date="2019" name="Int. J. Syst. Evol. Microbiol.">
        <title>The Global Catalogue of Microorganisms (GCM) 10K type strain sequencing project: providing services to taxonomists for standard genome sequencing and annotation.</title>
        <authorList>
            <consortium name="The Broad Institute Genomics Platform"/>
            <consortium name="The Broad Institute Genome Sequencing Center for Infectious Disease"/>
            <person name="Wu L."/>
            <person name="Ma J."/>
        </authorList>
    </citation>
    <scope>NUCLEOTIDE SEQUENCE [LARGE SCALE GENOMIC DNA]</scope>
    <source>
        <strain evidence="2">CGMCC 4.7405</strain>
    </source>
</reference>
<keyword evidence="2" id="KW-1185">Reference proteome</keyword>